<dbReference type="VEuPathDB" id="VectorBase:ISCI009975"/>
<evidence type="ECO:0000256" key="1">
    <source>
        <dbReference type="SAM" id="SignalP"/>
    </source>
</evidence>
<protein>
    <submittedName>
        <fullName evidence="2">Putative secreted protein</fullName>
    </submittedName>
</protein>
<keyword evidence="1" id="KW-0732">Signal</keyword>
<name>A0A4D5RSW0_IXOSC</name>
<dbReference type="OrthoDB" id="6517539at2759"/>
<feature type="chain" id="PRO_5020024014" evidence="1">
    <location>
        <begin position="25"/>
        <end position="195"/>
    </location>
</feature>
<feature type="signal peptide" evidence="1">
    <location>
        <begin position="1"/>
        <end position="24"/>
    </location>
</feature>
<sequence length="195" mass="22007">MEISTALKTAVVLICAVHVQNGYATGDECDVLPTIRCSRHYFQAMNTNMHRLATMRTGDIDEEMDTLLRSFPARPECFRWAEECTNATVKEFLARVESSYELAYNAVSDRSVFKALVTAYKCYDVDRFTACMSKAIRDFFTLPLKDSMAGIKKYTRYLTKTTQACLVATETCPESADAGKERALKLLLAFAQIWS</sequence>
<accession>A0A4D5RSW0</accession>
<dbReference type="VEuPathDB" id="VectorBase:ISCW009975"/>
<organism evidence="2">
    <name type="scientific">Ixodes scapularis</name>
    <name type="common">Black-legged tick</name>
    <name type="synonym">Deer tick</name>
    <dbReference type="NCBI Taxonomy" id="6945"/>
    <lineage>
        <taxon>Eukaryota</taxon>
        <taxon>Metazoa</taxon>
        <taxon>Ecdysozoa</taxon>
        <taxon>Arthropoda</taxon>
        <taxon>Chelicerata</taxon>
        <taxon>Arachnida</taxon>
        <taxon>Acari</taxon>
        <taxon>Parasitiformes</taxon>
        <taxon>Ixodida</taxon>
        <taxon>Ixodoidea</taxon>
        <taxon>Ixodidae</taxon>
        <taxon>Ixodinae</taxon>
        <taxon>Ixodes</taxon>
    </lineage>
</organism>
<proteinExistence type="predicted"/>
<evidence type="ECO:0000313" key="2">
    <source>
        <dbReference type="EMBL" id="MOY40380.1"/>
    </source>
</evidence>
<dbReference type="AlphaFoldDB" id="A0A4D5RSW0"/>
<reference evidence="2" key="1">
    <citation type="submission" date="2019-04" db="EMBL/GenBank/DDBJ databases">
        <title>An insight into the mialome of Ixodes scapularis.</title>
        <authorList>
            <person name="Ribeiro J.M."/>
            <person name="Mather T.N."/>
            <person name="Karim S."/>
        </authorList>
    </citation>
    <scope>NUCLEOTIDE SEQUENCE</scope>
</reference>
<dbReference type="VEuPathDB" id="VectorBase:ISCP_029924"/>
<dbReference type="EMBL" id="GHJT01006409">
    <property type="protein sequence ID" value="MOY40380.1"/>
    <property type="molecule type" value="Transcribed_RNA"/>
</dbReference>